<protein>
    <submittedName>
        <fullName evidence="4">Ankyrin repeat-containing domain protein</fullName>
    </submittedName>
</protein>
<evidence type="ECO:0000313" key="4">
    <source>
        <dbReference type="EMBL" id="KAH6869159.1"/>
    </source>
</evidence>
<dbReference type="PANTHER" id="PTHR24189">
    <property type="entry name" value="MYOTROPHIN"/>
    <property type="match status" value="1"/>
</dbReference>
<proteinExistence type="predicted"/>
<sequence length="247" mass="26366">IAELLLDSGLDYKGETEPLFGAVMAGSVKLVKRLIGANADIHGAGAYSVPWDRESSRYGTPLAAAADTGNEKLVQLFLDAGANPNRWSVDVSGSFYEWEINAPLTKAIKFGTHASSSSEVQRATTIAQKLLNAGADIHARGDDALCQLIKAWPQGEDDKLGHMTLLKFLLDNGADVNGQCGPEFGTWAVERPSILCWAAVSGDTNLVQILLDHGTDINGKNSKILSYPARTGDGHMVEFLLDNGADI</sequence>
<feature type="repeat" description="ANK" evidence="3">
    <location>
        <begin position="190"/>
        <end position="222"/>
    </location>
</feature>
<dbReference type="InterPro" id="IPR036770">
    <property type="entry name" value="Ankyrin_rpt-contain_sf"/>
</dbReference>
<dbReference type="InterPro" id="IPR050745">
    <property type="entry name" value="Multifunctional_regulatory"/>
</dbReference>
<dbReference type="OrthoDB" id="4772757at2759"/>
<keyword evidence="5" id="KW-1185">Reference proteome</keyword>
<keyword evidence="2 3" id="KW-0040">ANK repeat</keyword>
<evidence type="ECO:0000256" key="1">
    <source>
        <dbReference type="ARBA" id="ARBA00022737"/>
    </source>
</evidence>
<dbReference type="InterPro" id="IPR002110">
    <property type="entry name" value="Ankyrin_rpt"/>
</dbReference>
<comment type="caution">
    <text evidence="4">The sequence shown here is derived from an EMBL/GenBank/DDBJ whole genome shotgun (WGS) entry which is preliminary data.</text>
</comment>
<dbReference type="Proteomes" id="UP000777438">
    <property type="component" value="Unassembled WGS sequence"/>
</dbReference>
<dbReference type="PROSITE" id="PS50088">
    <property type="entry name" value="ANK_REPEAT"/>
    <property type="match status" value="3"/>
</dbReference>
<keyword evidence="1" id="KW-0677">Repeat</keyword>
<dbReference type="Pfam" id="PF00023">
    <property type="entry name" value="Ank"/>
    <property type="match status" value="1"/>
</dbReference>
<dbReference type="EMBL" id="JAGPYM010000079">
    <property type="protein sequence ID" value="KAH6869159.1"/>
    <property type="molecule type" value="Genomic_DNA"/>
</dbReference>
<dbReference type="Gene3D" id="1.25.40.20">
    <property type="entry name" value="Ankyrin repeat-containing domain"/>
    <property type="match status" value="3"/>
</dbReference>
<evidence type="ECO:0000256" key="3">
    <source>
        <dbReference type="PROSITE-ProRule" id="PRU00023"/>
    </source>
</evidence>
<dbReference type="AlphaFoldDB" id="A0A9P9AJJ4"/>
<organism evidence="4 5">
    <name type="scientific">Thelonectria olida</name>
    <dbReference type="NCBI Taxonomy" id="1576542"/>
    <lineage>
        <taxon>Eukaryota</taxon>
        <taxon>Fungi</taxon>
        <taxon>Dikarya</taxon>
        <taxon>Ascomycota</taxon>
        <taxon>Pezizomycotina</taxon>
        <taxon>Sordariomycetes</taxon>
        <taxon>Hypocreomycetidae</taxon>
        <taxon>Hypocreales</taxon>
        <taxon>Nectriaceae</taxon>
        <taxon>Thelonectria</taxon>
    </lineage>
</organism>
<dbReference type="PROSITE" id="PS50297">
    <property type="entry name" value="ANK_REP_REGION"/>
    <property type="match status" value="3"/>
</dbReference>
<dbReference type="PANTHER" id="PTHR24189:SF50">
    <property type="entry name" value="ANKYRIN REPEAT AND SOCS BOX PROTEIN 2"/>
    <property type="match status" value="1"/>
</dbReference>
<feature type="repeat" description="ANK" evidence="3">
    <location>
        <begin position="220"/>
        <end position="247"/>
    </location>
</feature>
<name>A0A9P9AJJ4_9HYPO</name>
<feature type="non-terminal residue" evidence="4">
    <location>
        <position position="1"/>
    </location>
</feature>
<accession>A0A9P9AJJ4</accession>
<evidence type="ECO:0000313" key="5">
    <source>
        <dbReference type="Proteomes" id="UP000777438"/>
    </source>
</evidence>
<evidence type="ECO:0000256" key="2">
    <source>
        <dbReference type="ARBA" id="ARBA00023043"/>
    </source>
</evidence>
<reference evidence="4 5" key="1">
    <citation type="journal article" date="2021" name="Nat. Commun.">
        <title>Genetic determinants of endophytism in the Arabidopsis root mycobiome.</title>
        <authorList>
            <person name="Mesny F."/>
            <person name="Miyauchi S."/>
            <person name="Thiergart T."/>
            <person name="Pickel B."/>
            <person name="Atanasova L."/>
            <person name="Karlsson M."/>
            <person name="Huettel B."/>
            <person name="Barry K.W."/>
            <person name="Haridas S."/>
            <person name="Chen C."/>
            <person name="Bauer D."/>
            <person name="Andreopoulos W."/>
            <person name="Pangilinan J."/>
            <person name="LaButti K."/>
            <person name="Riley R."/>
            <person name="Lipzen A."/>
            <person name="Clum A."/>
            <person name="Drula E."/>
            <person name="Henrissat B."/>
            <person name="Kohler A."/>
            <person name="Grigoriev I.V."/>
            <person name="Martin F.M."/>
            <person name="Hacquard S."/>
        </authorList>
    </citation>
    <scope>NUCLEOTIDE SEQUENCE [LARGE SCALE GENOMIC DNA]</scope>
    <source>
        <strain evidence="4 5">MPI-CAGE-CH-0241</strain>
    </source>
</reference>
<gene>
    <name evidence="4" type="ORF">B0T10DRAFT_361262</name>
</gene>
<feature type="repeat" description="ANK" evidence="3">
    <location>
        <begin position="57"/>
        <end position="89"/>
    </location>
</feature>
<dbReference type="SUPFAM" id="SSF48403">
    <property type="entry name" value="Ankyrin repeat"/>
    <property type="match status" value="1"/>
</dbReference>
<feature type="non-terminal residue" evidence="4">
    <location>
        <position position="247"/>
    </location>
</feature>
<dbReference type="SMART" id="SM00248">
    <property type="entry name" value="ANK"/>
    <property type="match status" value="5"/>
</dbReference>
<dbReference type="Pfam" id="PF12796">
    <property type="entry name" value="Ank_2"/>
    <property type="match status" value="1"/>
</dbReference>